<sequence length="331" mass="36320">MTGRPPLVLAAEVRRLSEQMADAARGEAFVLQTGDHVAESAGEVETSVVAGVRTLLQAALVLTYGTQVPVVKICRLPARHDEALDAHSVTALNMVRAMTRAADVADVRQVHRWNQEFVRTTEVGARYAALARRIDRVMRFMAAWPVDDTPLRTTRIFAGHEVLPRDHERPPPCSEKAADPVSCDLSAHFLWLGERSREKEGPHIAFVESVANPVGLEIGPGTLPEEAVEHVRRLDPHLSPGRVTLMTAMGSDRVRDVLPPIVEKVTASGHQVVWQCDPVRENSLSRAFDEVHGFFEVHKSLGTYPGGIRLDCADGNAAMELAFLIAESFRG</sequence>
<proteinExistence type="inferred from homology"/>
<comment type="caution">
    <text evidence="4">The sequence shown here is derived from an EMBL/GenBank/DDBJ whole genome shotgun (WGS) entry which is preliminary data.</text>
</comment>
<dbReference type="InterPro" id="IPR013785">
    <property type="entry name" value="Aldolase_TIM"/>
</dbReference>
<organism evidence="4 5">
    <name type="scientific">Streptomyces marokkonensis</name>
    <dbReference type="NCBI Taxonomy" id="324855"/>
    <lineage>
        <taxon>Bacteria</taxon>
        <taxon>Bacillati</taxon>
        <taxon>Actinomycetota</taxon>
        <taxon>Actinomycetes</taxon>
        <taxon>Kitasatosporales</taxon>
        <taxon>Streptomycetaceae</taxon>
        <taxon>Streptomyces</taxon>
    </lineage>
</organism>
<dbReference type="Pfam" id="PF01474">
    <property type="entry name" value="DAHP_synth_2"/>
    <property type="match status" value="2"/>
</dbReference>
<name>A0ABP7S2Q2_9ACTN</name>
<dbReference type="SUPFAM" id="SSF51569">
    <property type="entry name" value="Aldolase"/>
    <property type="match status" value="1"/>
</dbReference>
<evidence type="ECO:0000313" key="4">
    <source>
        <dbReference type="EMBL" id="GAA4005756.1"/>
    </source>
</evidence>
<reference evidence="5" key="1">
    <citation type="journal article" date="2019" name="Int. J. Syst. Evol. Microbiol.">
        <title>The Global Catalogue of Microorganisms (GCM) 10K type strain sequencing project: providing services to taxonomists for standard genome sequencing and annotation.</title>
        <authorList>
            <consortium name="The Broad Institute Genomics Platform"/>
            <consortium name="The Broad Institute Genome Sequencing Center for Infectious Disease"/>
            <person name="Wu L."/>
            <person name="Ma J."/>
        </authorList>
    </citation>
    <scope>NUCLEOTIDE SEQUENCE [LARGE SCALE GENOMIC DNA]</scope>
    <source>
        <strain evidence="5">JCM 17027</strain>
    </source>
</reference>
<dbReference type="PANTHER" id="PTHR21337:SF0">
    <property type="entry name" value="PHOSPHO-2-DEHYDRO-3-DEOXYHEPTONATE ALDOLASE"/>
    <property type="match status" value="1"/>
</dbReference>
<keyword evidence="2 3" id="KW-0808">Transferase</keyword>
<keyword evidence="3" id="KW-0028">Amino-acid biosynthesis</keyword>
<dbReference type="EC" id="2.5.1.54" evidence="3"/>
<comment type="pathway">
    <text evidence="3">Metabolic intermediate biosynthesis; chorismate biosynthesis; chorismate from D-erythrose 4-phosphate and phosphoenolpyruvate: step 1/7.</text>
</comment>
<keyword evidence="5" id="KW-1185">Reference proteome</keyword>
<comment type="similarity">
    <text evidence="1 3">Belongs to the class-II DAHP synthase family.</text>
</comment>
<dbReference type="Gene3D" id="3.20.20.70">
    <property type="entry name" value="Aldolase class I"/>
    <property type="match status" value="1"/>
</dbReference>
<evidence type="ECO:0000256" key="3">
    <source>
        <dbReference type="RuleBase" id="RU363071"/>
    </source>
</evidence>
<gene>
    <name evidence="4" type="ORF">GCM10022384_60130</name>
</gene>
<comment type="catalytic activity">
    <reaction evidence="3">
        <text>D-erythrose 4-phosphate + phosphoenolpyruvate + H2O = 7-phospho-2-dehydro-3-deoxy-D-arabino-heptonate + phosphate</text>
        <dbReference type="Rhea" id="RHEA:14717"/>
        <dbReference type="ChEBI" id="CHEBI:15377"/>
        <dbReference type="ChEBI" id="CHEBI:16897"/>
        <dbReference type="ChEBI" id="CHEBI:43474"/>
        <dbReference type="ChEBI" id="CHEBI:58394"/>
        <dbReference type="ChEBI" id="CHEBI:58702"/>
        <dbReference type="EC" id="2.5.1.54"/>
    </reaction>
</comment>
<protein>
    <recommendedName>
        <fullName evidence="3">Phospho-2-dehydro-3-deoxyheptonate aldolase</fullName>
        <ecNumber evidence="3">2.5.1.54</ecNumber>
    </recommendedName>
</protein>
<evidence type="ECO:0000313" key="5">
    <source>
        <dbReference type="Proteomes" id="UP001500034"/>
    </source>
</evidence>
<dbReference type="InterPro" id="IPR002480">
    <property type="entry name" value="DAHP_synth_2"/>
</dbReference>
<dbReference type="Proteomes" id="UP001500034">
    <property type="component" value="Unassembled WGS sequence"/>
</dbReference>
<accession>A0ABP7S2Q2</accession>
<dbReference type="PANTHER" id="PTHR21337">
    <property type="entry name" value="PHOSPHO-2-DEHYDRO-3-DEOXYHEPTONATE ALDOLASE 1, 2"/>
    <property type="match status" value="1"/>
</dbReference>
<evidence type="ECO:0000256" key="2">
    <source>
        <dbReference type="ARBA" id="ARBA00022679"/>
    </source>
</evidence>
<evidence type="ECO:0000256" key="1">
    <source>
        <dbReference type="ARBA" id="ARBA00008911"/>
    </source>
</evidence>
<keyword evidence="3" id="KW-0057">Aromatic amino acid biosynthesis</keyword>
<dbReference type="EMBL" id="BAABCQ010000173">
    <property type="protein sequence ID" value="GAA4005756.1"/>
    <property type="molecule type" value="Genomic_DNA"/>
</dbReference>